<sequence>MNTEYQRQRRQRLYSTGQRISFAVEVHPETRHALRRLARSNSTSMRATLEKIITEADMKIAMTTEGSHMIDNHHLQCAAERGA</sequence>
<reference evidence="1 2" key="1">
    <citation type="submission" date="2019-10" db="EMBL/GenBank/DDBJ databases">
        <authorList>
            <person name="Wang R."/>
        </authorList>
    </citation>
    <scope>NUCLEOTIDE SEQUENCE [LARGE SCALE GENOMIC DNA]</scope>
    <source>
        <strain evidence="1 2">ATCC 19377</strain>
    </source>
</reference>
<evidence type="ECO:0000313" key="2">
    <source>
        <dbReference type="Proteomes" id="UP000363590"/>
    </source>
</evidence>
<proteinExistence type="predicted"/>
<dbReference type="EMBL" id="CP045571">
    <property type="protein sequence ID" value="QFX97170.1"/>
    <property type="molecule type" value="Genomic_DNA"/>
</dbReference>
<dbReference type="RefSeq" id="WP_031572212.1">
    <property type="nucleotide sequence ID" value="NZ_CP045571.1"/>
</dbReference>
<evidence type="ECO:0000313" key="1">
    <source>
        <dbReference type="EMBL" id="QFX97170.1"/>
    </source>
</evidence>
<gene>
    <name evidence="1" type="ORF">GCD22_03055</name>
</gene>
<organism evidence="1 2">
    <name type="scientific">Acidithiobacillus thiooxidans ATCC 19377</name>
    <dbReference type="NCBI Taxonomy" id="637390"/>
    <lineage>
        <taxon>Bacteria</taxon>
        <taxon>Pseudomonadati</taxon>
        <taxon>Pseudomonadota</taxon>
        <taxon>Acidithiobacillia</taxon>
        <taxon>Acidithiobacillales</taxon>
        <taxon>Acidithiobacillaceae</taxon>
        <taxon>Acidithiobacillus</taxon>
    </lineage>
</organism>
<protein>
    <submittedName>
        <fullName evidence="1">Uncharacterized protein</fullName>
    </submittedName>
</protein>
<dbReference type="KEGG" id="atx:GCD22_03055"/>
<dbReference type="GeneID" id="60697280"/>
<dbReference type="AlphaFoldDB" id="A0A5P9XU43"/>
<name>A0A5P9XU43_ACITH</name>
<accession>A0A5P9XU43</accession>
<dbReference type="Proteomes" id="UP000363590">
    <property type="component" value="Chromosome"/>
</dbReference>